<feature type="binding site" evidence="5">
    <location>
        <position position="76"/>
    </location>
    <ligand>
        <name>S-adenosyl-L-methionine</name>
        <dbReference type="ChEBI" id="CHEBI:59789"/>
    </ligand>
</feature>
<comment type="function">
    <text evidence="5">Specifically methylates the pseudouridine at position 1915 (m3Psi1915) in 23S rRNA.</text>
</comment>
<proteinExistence type="inferred from homology"/>
<comment type="catalytic activity">
    <reaction evidence="5">
        <text>pseudouridine(1915) in 23S rRNA + S-adenosyl-L-methionine = N(3)-methylpseudouridine(1915) in 23S rRNA + S-adenosyl-L-homocysteine + H(+)</text>
        <dbReference type="Rhea" id="RHEA:42752"/>
        <dbReference type="Rhea" id="RHEA-COMP:10221"/>
        <dbReference type="Rhea" id="RHEA-COMP:10222"/>
        <dbReference type="ChEBI" id="CHEBI:15378"/>
        <dbReference type="ChEBI" id="CHEBI:57856"/>
        <dbReference type="ChEBI" id="CHEBI:59789"/>
        <dbReference type="ChEBI" id="CHEBI:65314"/>
        <dbReference type="ChEBI" id="CHEBI:74486"/>
        <dbReference type="EC" id="2.1.1.177"/>
    </reaction>
</comment>
<evidence type="ECO:0000313" key="6">
    <source>
        <dbReference type="EMBL" id="PTW62878.1"/>
    </source>
</evidence>
<dbReference type="PANTHER" id="PTHR33603">
    <property type="entry name" value="METHYLTRANSFERASE"/>
    <property type="match status" value="1"/>
</dbReference>
<keyword evidence="5" id="KW-0698">rRNA processing</keyword>
<keyword evidence="3 5" id="KW-0949">S-adenosyl-L-methionine</keyword>
<comment type="similarity">
    <text evidence="4 5">Belongs to the RNA methyltransferase RlmH family.</text>
</comment>
<dbReference type="GO" id="GO:0070038">
    <property type="term" value="F:rRNA (pseudouridine-N3-)-methyltransferase activity"/>
    <property type="evidence" value="ECO:0007669"/>
    <property type="project" value="UniProtKB-UniRule"/>
</dbReference>
<dbReference type="HAMAP" id="MF_00658">
    <property type="entry name" value="23SrRNA_methyltr_H"/>
    <property type="match status" value="1"/>
</dbReference>
<accession>A0A2T5VGL0</accession>
<dbReference type="CDD" id="cd18081">
    <property type="entry name" value="RlmH-like"/>
    <property type="match status" value="1"/>
</dbReference>
<dbReference type="InterPro" id="IPR003742">
    <property type="entry name" value="RlmH-like"/>
</dbReference>
<dbReference type="InterPro" id="IPR029028">
    <property type="entry name" value="Alpha/beta_knot_MTases"/>
</dbReference>
<comment type="subunit">
    <text evidence="5">Homodimer.</text>
</comment>
<evidence type="ECO:0000256" key="4">
    <source>
        <dbReference type="ARBA" id="ARBA00038303"/>
    </source>
</evidence>
<reference evidence="6 7" key="1">
    <citation type="submission" date="2018-04" db="EMBL/GenBank/DDBJ databases">
        <title>Genomic Encyclopedia of Archaeal and Bacterial Type Strains, Phase II (KMG-II): from individual species to whole genera.</title>
        <authorList>
            <person name="Goeker M."/>
        </authorList>
    </citation>
    <scope>NUCLEOTIDE SEQUENCE [LARGE SCALE GENOMIC DNA]</scope>
    <source>
        <strain evidence="6 7">DSM 23382</strain>
    </source>
</reference>
<organism evidence="6 7">
    <name type="scientific">Breoghania corrubedonensis</name>
    <dbReference type="NCBI Taxonomy" id="665038"/>
    <lineage>
        <taxon>Bacteria</taxon>
        <taxon>Pseudomonadati</taxon>
        <taxon>Pseudomonadota</taxon>
        <taxon>Alphaproteobacteria</taxon>
        <taxon>Hyphomicrobiales</taxon>
        <taxon>Stappiaceae</taxon>
        <taxon>Breoghania</taxon>
    </lineage>
</organism>
<name>A0A2T5VGL0_9HYPH</name>
<dbReference type="SUPFAM" id="SSF75217">
    <property type="entry name" value="alpha/beta knot"/>
    <property type="match status" value="1"/>
</dbReference>
<evidence type="ECO:0000256" key="1">
    <source>
        <dbReference type="ARBA" id="ARBA00022603"/>
    </source>
</evidence>
<gene>
    <name evidence="5" type="primary">rlmH</name>
    <name evidence="6" type="ORF">C8N35_101926</name>
</gene>
<dbReference type="PIRSF" id="PIRSF004505">
    <property type="entry name" value="MT_bac"/>
    <property type="match status" value="1"/>
</dbReference>
<sequence>MRVMIAGIGRMKAGADRQLLERYLERARKAGRAMGFSGPDLVELPESRAQRAAERKQAEAENLLAALPAPRVLVALDEGGRTLPSEKFADRIGRWRDEGAGALVFAIGGADGHGRALLDAADMTLAFGPMTWPHQLVRIMMAEQIYRAISILSGHPYHRA</sequence>
<evidence type="ECO:0000313" key="7">
    <source>
        <dbReference type="Proteomes" id="UP000244081"/>
    </source>
</evidence>
<dbReference type="EMBL" id="QAYG01000001">
    <property type="protein sequence ID" value="PTW62878.1"/>
    <property type="molecule type" value="Genomic_DNA"/>
</dbReference>
<comment type="subcellular location">
    <subcellularLocation>
        <location evidence="5">Cytoplasm</location>
    </subcellularLocation>
</comment>
<dbReference type="OrthoDB" id="9806643at2"/>
<dbReference type="Pfam" id="PF02590">
    <property type="entry name" value="SPOUT_MTase"/>
    <property type="match status" value="1"/>
</dbReference>
<protein>
    <recommendedName>
        <fullName evidence="5">Ribosomal RNA large subunit methyltransferase H</fullName>
        <ecNumber evidence="5">2.1.1.177</ecNumber>
    </recommendedName>
    <alternativeName>
        <fullName evidence="5">23S rRNA (pseudouridine1915-N3)-methyltransferase</fullName>
    </alternativeName>
    <alternativeName>
        <fullName evidence="5">23S rRNA m3Psi1915 methyltransferase</fullName>
    </alternativeName>
    <alternativeName>
        <fullName evidence="5">rRNA (pseudouridine-N3-)-methyltransferase RlmH</fullName>
    </alternativeName>
</protein>
<evidence type="ECO:0000256" key="5">
    <source>
        <dbReference type="HAMAP-Rule" id="MF_00658"/>
    </source>
</evidence>
<comment type="caution">
    <text evidence="6">The sequence shown here is derived from an EMBL/GenBank/DDBJ whole genome shotgun (WGS) entry which is preliminary data.</text>
</comment>
<dbReference type="GO" id="GO:0005737">
    <property type="term" value="C:cytoplasm"/>
    <property type="evidence" value="ECO:0007669"/>
    <property type="project" value="UniProtKB-SubCell"/>
</dbReference>
<evidence type="ECO:0000256" key="3">
    <source>
        <dbReference type="ARBA" id="ARBA00022691"/>
    </source>
</evidence>
<keyword evidence="1 5" id="KW-0489">Methyltransferase</keyword>
<dbReference type="EC" id="2.1.1.177" evidence="5"/>
<dbReference type="PANTHER" id="PTHR33603:SF1">
    <property type="entry name" value="RIBOSOMAL RNA LARGE SUBUNIT METHYLTRANSFERASE H"/>
    <property type="match status" value="1"/>
</dbReference>
<evidence type="ECO:0000256" key="2">
    <source>
        <dbReference type="ARBA" id="ARBA00022679"/>
    </source>
</evidence>
<dbReference type="RefSeq" id="WP_107989085.1">
    <property type="nucleotide sequence ID" value="NZ_QAYG01000001.1"/>
</dbReference>
<feature type="binding site" evidence="5">
    <location>
        <position position="108"/>
    </location>
    <ligand>
        <name>S-adenosyl-L-methionine</name>
        <dbReference type="ChEBI" id="CHEBI:59789"/>
    </ligand>
</feature>
<keyword evidence="5" id="KW-0963">Cytoplasm</keyword>
<dbReference type="NCBIfam" id="NF000989">
    <property type="entry name" value="PRK00103.2-3"/>
    <property type="match status" value="1"/>
</dbReference>
<feature type="binding site" evidence="5">
    <location>
        <begin position="127"/>
        <end position="132"/>
    </location>
    <ligand>
        <name>S-adenosyl-L-methionine</name>
        <dbReference type="ChEBI" id="CHEBI:59789"/>
    </ligand>
</feature>
<keyword evidence="2 5" id="KW-0808">Transferase</keyword>
<dbReference type="Proteomes" id="UP000244081">
    <property type="component" value="Unassembled WGS sequence"/>
</dbReference>
<dbReference type="AlphaFoldDB" id="A0A2T5VGL0"/>
<dbReference type="Gene3D" id="3.40.1280.10">
    <property type="match status" value="1"/>
</dbReference>
<keyword evidence="7" id="KW-1185">Reference proteome</keyword>
<dbReference type="InterPro" id="IPR029026">
    <property type="entry name" value="tRNA_m1G_MTases_N"/>
</dbReference>